<sequence>MTTAESESQTTIESAAQELDLSPEIIEGSPVLRRWLEEVPNVLEEIRHQPSFRTRLRLGYSQFPSTQQAGGFNFGVEDLFIGGTGLTLSTDYQASFNSDRQAFGVDLRYYLRPLGSYINVAPVVGYRNLETGDYSTDGLNVGVRLLLALSRTGAADISFTQSFVSVGSSEEVGITTLSFGYAVTPHLRLSTDIQKQNSIEEKDSRVGIVLEWMP</sequence>
<proteinExistence type="predicted"/>
<dbReference type="EMBL" id="JAAHFQ010000097">
    <property type="protein sequence ID" value="NER27396.1"/>
    <property type="molecule type" value="Genomic_DNA"/>
</dbReference>
<organism evidence="1">
    <name type="scientific">Symploca sp. SIO1C4</name>
    <dbReference type="NCBI Taxonomy" id="2607765"/>
    <lineage>
        <taxon>Bacteria</taxon>
        <taxon>Bacillati</taxon>
        <taxon>Cyanobacteriota</taxon>
        <taxon>Cyanophyceae</taxon>
        <taxon>Coleofasciculales</taxon>
        <taxon>Coleofasciculaceae</taxon>
        <taxon>Symploca</taxon>
    </lineage>
</organism>
<name>A0A6B3N147_9CYAN</name>
<gene>
    <name evidence="1" type="ORF">F6J89_07105</name>
</gene>
<comment type="caution">
    <text evidence="1">The sequence shown here is derived from an EMBL/GenBank/DDBJ whole genome shotgun (WGS) entry which is preliminary data.</text>
</comment>
<evidence type="ECO:0000313" key="1">
    <source>
        <dbReference type="EMBL" id="NER27396.1"/>
    </source>
</evidence>
<protein>
    <submittedName>
        <fullName evidence="1">Uncharacterized protein</fullName>
    </submittedName>
</protein>
<reference evidence="1" key="1">
    <citation type="submission" date="2019-11" db="EMBL/GenBank/DDBJ databases">
        <title>Genomic insights into an expanded diversity of filamentous marine cyanobacteria reveals the extraordinary biosynthetic potential of Moorea and Okeania.</title>
        <authorList>
            <person name="Ferreira Leao T."/>
            <person name="Wang M."/>
            <person name="Moss N."/>
            <person name="Da Silva R."/>
            <person name="Sanders J."/>
            <person name="Nurk S."/>
            <person name="Gurevich A."/>
            <person name="Humphrey G."/>
            <person name="Reher R."/>
            <person name="Zhu Q."/>
            <person name="Belda-Ferre P."/>
            <person name="Glukhov E."/>
            <person name="Rex R."/>
            <person name="Dorrestein P.C."/>
            <person name="Knight R."/>
            <person name="Pevzner P."/>
            <person name="Gerwick W.H."/>
            <person name="Gerwick L."/>
        </authorList>
    </citation>
    <scope>NUCLEOTIDE SEQUENCE</scope>
    <source>
        <strain evidence="1">SIO1C4</strain>
    </source>
</reference>
<dbReference type="AlphaFoldDB" id="A0A6B3N147"/>
<accession>A0A6B3N147</accession>